<dbReference type="PANTHER" id="PTHR43280">
    <property type="entry name" value="ARAC-FAMILY TRANSCRIPTIONAL REGULATOR"/>
    <property type="match status" value="1"/>
</dbReference>
<gene>
    <name evidence="5" type="ORF">BBD42_25015</name>
</gene>
<feature type="domain" description="HTH araC/xylS-type" evidence="4">
    <location>
        <begin position="133"/>
        <end position="231"/>
    </location>
</feature>
<dbReference type="Gene3D" id="1.10.10.60">
    <property type="entry name" value="Homeodomain-like"/>
    <property type="match status" value="2"/>
</dbReference>
<dbReference type="InterPro" id="IPR018062">
    <property type="entry name" value="HTH_AraC-typ_CS"/>
</dbReference>
<evidence type="ECO:0000313" key="5">
    <source>
        <dbReference type="EMBL" id="ANY69382.1"/>
    </source>
</evidence>
<evidence type="ECO:0000256" key="3">
    <source>
        <dbReference type="ARBA" id="ARBA00023163"/>
    </source>
</evidence>
<dbReference type="PANTHER" id="PTHR43280:SF10">
    <property type="entry name" value="REGULATORY PROTEIN POCR"/>
    <property type="match status" value="1"/>
</dbReference>
<dbReference type="PROSITE" id="PS01124">
    <property type="entry name" value="HTH_ARAC_FAMILY_2"/>
    <property type="match status" value="1"/>
</dbReference>
<proteinExistence type="predicted"/>
<dbReference type="PROSITE" id="PS00041">
    <property type="entry name" value="HTH_ARAC_FAMILY_1"/>
    <property type="match status" value="1"/>
</dbReference>
<keyword evidence="2" id="KW-0238">DNA-binding</keyword>
<dbReference type="EMBL" id="CP016808">
    <property type="protein sequence ID" value="ANY69382.1"/>
    <property type="molecule type" value="Genomic_DNA"/>
</dbReference>
<dbReference type="SMART" id="SM00342">
    <property type="entry name" value="HTH_ARAC"/>
    <property type="match status" value="1"/>
</dbReference>
<dbReference type="RefSeq" id="WP_099520414.1">
    <property type="nucleotide sequence ID" value="NZ_CP016808.1"/>
</dbReference>
<evidence type="ECO:0000256" key="2">
    <source>
        <dbReference type="ARBA" id="ARBA00023125"/>
    </source>
</evidence>
<dbReference type="InterPro" id="IPR018060">
    <property type="entry name" value="HTH_AraC"/>
</dbReference>
<name>A0A1B2DNW2_9BACL</name>
<dbReference type="InterPro" id="IPR009057">
    <property type="entry name" value="Homeodomain-like_sf"/>
</dbReference>
<dbReference type="GO" id="GO:0043565">
    <property type="term" value="F:sequence-specific DNA binding"/>
    <property type="evidence" value="ECO:0007669"/>
    <property type="project" value="InterPro"/>
</dbReference>
<dbReference type="PRINTS" id="PR00032">
    <property type="entry name" value="HTHARAC"/>
</dbReference>
<accession>A0A1B2DNW2</accession>
<evidence type="ECO:0000256" key="1">
    <source>
        <dbReference type="ARBA" id="ARBA00023015"/>
    </source>
</evidence>
<reference evidence="5" key="1">
    <citation type="submission" date="2016-08" db="EMBL/GenBank/DDBJ databases">
        <title>Complete Genome Seqeunce of Paenibacillus sp. BIHB 4019 from tea rhizoplane.</title>
        <authorList>
            <person name="Thakur R."/>
            <person name="Swarnkar M.K."/>
            <person name="Gulati A."/>
        </authorList>
    </citation>
    <scope>NUCLEOTIDE SEQUENCE [LARGE SCALE GENOMIC DNA]</scope>
    <source>
        <strain evidence="5">BIHB4019</strain>
    </source>
</reference>
<dbReference type="Pfam" id="PF12833">
    <property type="entry name" value="HTH_18"/>
    <property type="match status" value="1"/>
</dbReference>
<sequence>MDFQTDISDEYARLKGNSILSFLLDCVRGGRRKQIERELSTPEFQTYTKLIFSNQLSFTYMVVQFLWPQIVRSAVDGGMSDMEASGIYRNYILKAQQVKSVQALLDLHQQVFLEYAGKVALAQEDKRYSPLVRKCHHYIKEHLYDSLTVSEIAEALHFSRSHLSHAYKRETGETLSDRIRKERISAAMQLLEHTSLTLNDIGQKLGFSSQSHFTDIFRREMRITPHQYRLKPKSQT</sequence>
<evidence type="ECO:0000259" key="4">
    <source>
        <dbReference type="PROSITE" id="PS01124"/>
    </source>
</evidence>
<dbReference type="AlphaFoldDB" id="A0A1B2DNW2"/>
<keyword evidence="3" id="KW-0804">Transcription</keyword>
<dbReference type="SUPFAM" id="SSF46689">
    <property type="entry name" value="Homeodomain-like"/>
    <property type="match status" value="2"/>
</dbReference>
<dbReference type="InterPro" id="IPR020449">
    <property type="entry name" value="Tscrpt_reg_AraC-type_HTH"/>
</dbReference>
<organism evidence="5">
    <name type="scientific">Paenibacillus sp. BIHB 4019</name>
    <dbReference type="NCBI Taxonomy" id="1870819"/>
    <lineage>
        <taxon>Bacteria</taxon>
        <taxon>Bacillati</taxon>
        <taxon>Bacillota</taxon>
        <taxon>Bacilli</taxon>
        <taxon>Bacillales</taxon>
        <taxon>Paenibacillaceae</taxon>
        <taxon>Paenibacillus</taxon>
    </lineage>
</organism>
<protein>
    <recommendedName>
        <fullName evidence="4">HTH araC/xylS-type domain-containing protein</fullName>
    </recommendedName>
</protein>
<dbReference type="GO" id="GO:0003700">
    <property type="term" value="F:DNA-binding transcription factor activity"/>
    <property type="evidence" value="ECO:0007669"/>
    <property type="project" value="InterPro"/>
</dbReference>
<keyword evidence="1" id="KW-0805">Transcription regulation</keyword>